<dbReference type="PROSITE" id="PS50048">
    <property type="entry name" value="ZN2_CY6_FUNGAL_2"/>
    <property type="match status" value="1"/>
</dbReference>
<sequence length="369" mass="40444">INIILTSHIPVLNKIPASLLTQSPALRLFSSAPVLSMESDSIPPKLNTSCVQCRKSKVKCTGGNPCKRCELSQTPSACTYNASRRRGKRKADDSNIKWHVQKTGDSSQDVLFDAGINLTEPLQLGLVGKDGEDENSWIGADNSGHNIAVAFPDPSMPLGSYNVAQAASPGLTEILNSLESSSLPPGAFLGDIGICSESCFISVHSITNQLSSVRNSKCAVQLDKIFCLISDSIYQAAKYLACEHCDSGCSRLMTLSFLHQWQINILLDVTNNPTILFGDKIPELKFGEYKASAEDDVAFKRIVLLRFARDIKLSLNRFHHGAKDFEERYIAGNLELGEAGKLNLEWLLKVAVSLKRQAEFITIAEEKRD</sequence>
<accession>A0A2P4ZU84</accession>
<keyword evidence="1" id="KW-0539">Nucleus</keyword>
<gene>
    <name evidence="3" type="ORF">TGAM01_v203603</name>
</gene>
<evidence type="ECO:0000313" key="3">
    <source>
        <dbReference type="EMBL" id="PON27836.1"/>
    </source>
</evidence>
<evidence type="ECO:0000313" key="4">
    <source>
        <dbReference type="Proteomes" id="UP000054821"/>
    </source>
</evidence>
<dbReference type="Gene3D" id="4.10.240.10">
    <property type="entry name" value="Zn(2)-C6 fungal-type DNA-binding domain"/>
    <property type="match status" value="1"/>
</dbReference>
<dbReference type="CDD" id="cd00067">
    <property type="entry name" value="GAL4"/>
    <property type="match status" value="1"/>
</dbReference>
<dbReference type="Proteomes" id="UP000054821">
    <property type="component" value="Unassembled WGS sequence"/>
</dbReference>
<keyword evidence="4" id="KW-1185">Reference proteome</keyword>
<feature type="domain" description="Zn(2)-C6 fungal-type" evidence="2">
    <location>
        <begin position="49"/>
        <end position="80"/>
    </location>
</feature>
<dbReference type="SMART" id="SM00066">
    <property type="entry name" value="GAL4"/>
    <property type="match status" value="1"/>
</dbReference>
<evidence type="ECO:0000259" key="2">
    <source>
        <dbReference type="PROSITE" id="PS50048"/>
    </source>
</evidence>
<dbReference type="InterPro" id="IPR001138">
    <property type="entry name" value="Zn2Cys6_DnaBD"/>
</dbReference>
<name>A0A2P4ZU84_9HYPO</name>
<dbReference type="EMBL" id="JPDN02000009">
    <property type="protein sequence ID" value="PON27836.1"/>
    <property type="molecule type" value="Genomic_DNA"/>
</dbReference>
<dbReference type="RefSeq" id="XP_024406079.1">
    <property type="nucleotide sequence ID" value="XM_024549241.1"/>
</dbReference>
<reference evidence="3 4" key="1">
    <citation type="journal article" date="2016" name="Genome Announc.">
        <title>Draft Whole-Genome Sequence of Trichoderma gamsii T6085, a Promising Biocontrol Agent of Fusarium Head Blight on Wheat.</title>
        <authorList>
            <person name="Baroncelli R."/>
            <person name="Zapparata A."/>
            <person name="Piaggeschi G."/>
            <person name="Sarrocco S."/>
            <person name="Vannacci G."/>
        </authorList>
    </citation>
    <scope>NUCLEOTIDE SEQUENCE [LARGE SCALE GENOMIC DNA]</scope>
    <source>
        <strain evidence="3 4">T6085</strain>
    </source>
</reference>
<evidence type="ECO:0000256" key="1">
    <source>
        <dbReference type="ARBA" id="ARBA00023242"/>
    </source>
</evidence>
<feature type="non-terminal residue" evidence="3">
    <location>
        <position position="1"/>
    </location>
</feature>
<proteinExistence type="predicted"/>
<organism evidence="3 4">
    <name type="scientific">Trichoderma gamsii</name>
    <dbReference type="NCBI Taxonomy" id="398673"/>
    <lineage>
        <taxon>Eukaryota</taxon>
        <taxon>Fungi</taxon>
        <taxon>Dikarya</taxon>
        <taxon>Ascomycota</taxon>
        <taxon>Pezizomycotina</taxon>
        <taxon>Sordariomycetes</taxon>
        <taxon>Hypocreomycetidae</taxon>
        <taxon>Hypocreales</taxon>
        <taxon>Hypocreaceae</taxon>
        <taxon>Trichoderma</taxon>
    </lineage>
</organism>
<dbReference type="GO" id="GO:0008270">
    <property type="term" value="F:zinc ion binding"/>
    <property type="evidence" value="ECO:0007669"/>
    <property type="project" value="InterPro"/>
</dbReference>
<dbReference type="InterPro" id="IPR036864">
    <property type="entry name" value="Zn2-C6_fun-type_DNA-bd_sf"/>
</dbReference>
<dbReference type="AlphaFoldDB" id="A0A2P4ZU84"/>
<protein>
    <recommendedName>
        <fullName evidence="2">Zn(2)-C6 fungal-type domain-containing protein</fullName>
    </recommendedName>
</protein>
<dbReference type="GO" id="GO:0000981">
    <property type="term" value="F:DNA-binding transcription factor activity, RNA polymerase II-specific"/>
    <property type="evidence" value="ECO:0007669"/>
    <property type="project" value="InterPro"/>
</dbReference>
<dbReference type="GeneID" id="36347461"/>
<dbReference type="PROSITE" id="PS00463">
    <property type="entry name" value="ZN2_CY6_FUNGAL_1"/>
    <property type="match status" value="1"/>
</dbReference>
<dbReference type="SUPFAM" id="SSF57701">
    <property type="entry name" value="Zn2/Cys6 DNA-binding domain"/>
    <property type="match status" value="1"/>
</dbReference>
<dbReference type="Pfam" id="PF00172">
    <property type="entry name" value="Zn_clus"/>
    <property type="match status" value="1"/>
</dbReference>
<comment type="caution">
    <text evidence="3">The sequence shown here is derived from an EMBL/GenBank/DDBJ whole genome shotgun (WGS) entry which is preliminary data.</text>
</comment>